<dbReference type="CDD" id="cd00038">
    <property type="entry name" value="CAP_ED"/>
    <property type="match status" value="1"/>
</dbReference>
<dbReference type="Pfam" id="PF00027">
    <property type="entry name" value="cNMP_binding"/>
    <property type="match status" value="1"/>
</dbReference>
<evidence type="ECO:0000256" key="3">
    <source>
        <dbReference type="ARBA" id="ARBA00023163"/>
    </source>
</evidence>
<reference evidence="6" key="1">
    <citation type="journal article" date="2021" name="PeerJ">
        <title>Extensive microbial diversity within the chicken gut microbiome revealed by metagenomics and culture.</title>
        <authorList>
            <person name="Gilroy R."/>
            <person name="Ravi A."/>
            <person name="Getino M."/>
            <person name="Pursley I."/>
            <person name="Horton D.L."/>
            <person name="Alikhan N.F."/>
            <person name="Baker D."/>
            <person name="Gharbi K."/>
            <person name="Hall N."/>
            <person name="Watson M."/>
            <person name="Adriaenssens E.M."/>
            <person name="Foster-Nyarko E."/>
            <person name="Jarju S."/>
            <person name="Secka A."/>
            <person name="Antonio M."/>
            <person name="Oren A."/>
            <person name="Chaudhuri R.R."/>
            <person name="La Ragione R."/>
            <person name="Hildebrand F."/>
            <person name="Pallen M.J."/>
        </authorList>
    </citation>
    <scope>NUCLEOTIDE SEQUENCE</scope>
    <source>
        <strain evidence="6">CHK195-6426</strain>
    </source>
</reference>
<dbReference type="SUPFAM" id="SSF46785">
    <property type="entry name" value="Winged helix' DNA-binding domain"/>
    <property type="match status" value="1"/>
</dbReference>
<dbReference type="InterPro" id="IPR018490">
    <property type="entry name" value="cNMP-bd_dom_sf"/>
</dbReference>
<keyword evidence="1" id="KW-0805">Transcription regulation</keyword>
<evidence type="ECO:0000313" key="7">
    <source>
        <dbReference type="Proteomes" id="UP000824265"/>
    </source>
</evidence>
<dbReference type="InterPro" id="IPR036390">
    <property type="entry name" value="WH_DNA-bd_sf"/>
</dbReference>
<evidence type="ECO:0000259" key="5">
    <source>
        <dbReference type="PROSITE" id="PS51063"/>
    </source>
</evidence>
<evidence type="ECO:0000256" key="1">
    <source>
        <dbReference type="ARBA" id="ARBA00023015"/>
    </source>
</evidence>
<organism evidence="6 7">
    <name type="scientific">Candidatus Acetatifactor stercoripullorum</name>
    <dbReference type="NCBI Taxonomy" id="2838414"/>
    <lineage>
        <taxon>Bacteria</taxon>
        <taxon>Bacillati</taxon>
        <taxon>Bacillota</taxon>
        <taxon>Clostridia</taxon>
        <taxon>Lachnospirales</taxon>
        <taxon>Lachnospiraceae</taxon>
        <taxon>Acetatifactor</taxon>
    </lineage>
</organism>
<feature type="domain" description="HTH crp-type" evidence="5">
    <location>
        <begin position="154"/>
        <end position="222"/>
    </location>
</feature>
<sequence>MEAYLTFLKNTNMFLGISEEEISTMLKCLSTKKLHFQKGEYIIRNGEDNHFVGMVLSGHVLIEKEDYWGNNSIFEEIAPGMIFAESYACISLLPPELNVLAGTDADVMFFDFRRIFTVCSCACVYHTKLIHNLLNAIARKNISLTQKIEHLSNRTIRGRLLSYLSAESLKAGSAAFTIPFNRQQLANYLAVDRSALCSEISKLQKEGILSCSKNKFRFLQRPAGEEHLLEHLE</sequence>
<dbReference type="GO" id="GO:0006355">
    <property type="term" value="P:regulation of DNA-templated transcription"/>
    <property type="evidence" value="ECO:0007669"/>
    <property type="project" value="InterPro"/>
</dbReference>
<accession>A0A9D1UA50</accession>
<dbReference type="InterPro" id="IPR014710">
    <property type="entry name" value="RmlC-like_jellyroll"/>
</dbReference>
<dbReference type="AlphaFoldDB" id="A0A9D1UA50"/>
<protein>
    <submittedName>
        <fullName evidence="6">Crp/Fnr family transcriptional regulator</fullName>
    </submittedName>
</protein>
<dbReference type="Proteomes" id="UP000824265">
    <property type="component" value="Unassembled WGS sequence"/>
</dbReference>
<dbReference type="InterPro" id="IPR012318">
    <property type="entry name" value="HTH_CRP"/>
</dbReference>
<dbReference type="SUPFAM" id="SSF51206">
    <property type="entry name" value="cAMP-binding domain-like"/>
    <property type="match status" value="1"/>
</dbReference>
<comment type="caution">
    <text evidence="6">The sequence shown here is derived from an EMBL/GenBank/DDBJ whole genome shotgun (WGS) entry which is preliminary data.</text>
</comment>
<dbReference type="GO" id="GO:0003677">
    <property type="term" value="F:DNA binding"/>
    <property type="evidence" value="ECO:0007669"/>
    <property type="project" value="UniProtKB-KW"/>
</dbReference>
<evidence type="ECO:0000313" key="6">
    <source>
        <dbReference type="EMBL" id="HIW80324.1"/>
    </source>
</evidence>
<dbReference type="PROSITE" id="PS51063">
    <property type="entry name" value="HTH_CRP_2"/>
    <property type="match status" value="1"/>
</dbReference>
<evidence type="ECO:0000259" key="4">
    <source>
        <dbReference type="PROSITE" id="PS50042"/>
    </source>
</evidence>
<dbReference type="PROSITE" id="PS50042">
    <property type="entry name" value="CNMP_BINDING_3"/>
    <property type="match status" value="1"/>
</dbReference>
<dbReference type="Pfam" id="PF13545">
    <property type="entry name" value="HTH_Crp_2"/>
    <property type="match status" value="1"/>
</dbReference>
<reference evidence="6" key="2">
    <citation type="submission" date="2021-04" db="EMBL/GenBank/DDBJ databases">
        <authorList>
            <person name="Gilroy R."/>
        </authorList>
    </citation>
    <scope>NUCLEOTIDE SEQUENCE</scope>
    <source>
        <strain evidence="6">CHK195-6426</strain>
    </source>
</reference>
<name>A0A9D1UA50_9FIRM</name>
<dbReference type="Gene3D" id="2.60.120.10">
    <property type="entry name" value="Jelly Rolls"/>
    <property type="match status" value="1"/>
</dbReference>
<feature type="domain" description="Cyclic nucleotide-binding" evidence="4">
    <location>
        <begin position="13"/>
        <end position="85"/>
    </location>
</feature>
<evidence type="ECO:0000256" key="2">
    <source>
        <dbReference type="ARBA" id="ARBA00023125"/>
    </source>
</evidence>
<proteinExistence type="predicted"/>
<keyword evidence="3" id="KW-0804">Transcription</keyword>
<gene>
    <name evidence="6" type="ORF">H9742_02165</name>
</gene>
<keyword evidence="2" id="KW-0238">DNA-binding</keyword>
<dbReference type="EMBL" id="DXGH01000010">
    <property type="protein sequence ID" value="HIW80324.1"/>
    <property type="molecule type" value="Genomic_DNA"/>
</dbReference>
<dbReference type="InterPro" id="IPR000595">
    <property type="entry name" value="cNMP-bd_dom"/>
</dbReference>
<dbReference type="RefSeq" id="WP_318703288.1">
    <property type="nucleotide sequence ID" value="NZ_CALWMU010000035.1"/>
</dbReference>